<accession>A0A162IR76</accession>
<feature type="compositionally biased region" description="Acidic residues" evidence="1">
    <location>
        <begin position="872"/>
        <end position="883"/>
    </location>
</feature>
<feature type="region of interest" description="Disordered" evidence="1">
    <location>
        <begin position="173"/>
        <end position="195"/>
    </location>
</feature>
<feature type="region of interest" description="Disordered" evidence="1">
    <location>
        <begin position="1"/>
        <end position="129"/>
    </location>
</feature>
<dbReference type="EMBL" id="AZGZ01000002">
    <property type="protein sequence ID" value="KZZ97053.1"/>
    <property type="molecule type" value="Genomic_DNA"/>
</dbReference>
<dbReference type="OrthoDB" id="4207233at2759"/>
<dbReference type="Proteomes" id="UP000242877">
    <property type="component" value="Unassembled WGS sequence"/>
</dbReference>
<comment type="caution">
    <text evidence="2">The sequence shown here is derived from an EMBL/GenBank/DDBJ whole genome shotgun (WGS) entry which is preliminary data.</text>
</comment>
<reference evidence="2 3" key="1">
    <citation type="journal article" date="2016" name="Genome Biol. Evol.">
        <title>Divergent and convergent evolution of fungal pathogenicity.</title>
        <authorList>
            <person name="Shang Y."/>
            <person name="Xiao G."/>
            <person name="Zheng P."/>
            <person name="Cen K."/>
            <person name="Zhan S."/>
            <person name="Wang C."/>
        </authorList>
    </citation>
    <scope>NUCLEOTIDE SEQUENCE [LARGE SCALE GENOMIC DNA]</scope>
    <source>
        <strain evidence="2 3">ARSEF 7405</strain>
    </source>
</reference>
<name>A0A162IR76_9EURO</name>
<dbReference type="PANTHER" id="PTHR37287:SF1">
    <property type="entry name" value="INO EIGHTY SUBUNIT 1"/>
    <property type="match status" value="1"/>
</dbReference>
<proteinExistence type="predicted"/>
<dbReference type="InterPro" id="IPR038014">
    <property type="entry name" value="Ies1"/>
</dbReference>
<gene>
    <name evidence="2" type="ORF">AAP_00696</name>
</gene>
<dbReference type="VEuPathDB" id="FungiDB:AAP_00696"/>
<keyword evidence="3" id="KW-1185">Reference proteome</keyword>
<dbReference type="AlphaFoldDB" id="A0A162IR76"/>
<evidence type="ECO:0000256" key="1">
    <source>
        <dbReference type="SAM" id="MobiDB-lite"/>
    </source>
</evidence>
<feature type="compositionally biased region" description="Polar residues" evidence="1">
    <location>
        <begin position="478"/>
        <end position="499"/>
    </location>
</feature>
<feature type="compositionally biased region" description="Low complexity" evidence="1">
    <location>
        <begin position="513"/>
        <end position="522"/>
    </location>
</feature>
<dbReference type="PANTHER" id="PTHR37287">
    <property type="entry name" value="INO EIGHTY SUBUNIT 1"/>
    <property type="match status" value="1"/>
</dbReference>
<evidence type="ECO:0000313" key="2">
    <source>
        <dbReference type="EMBL" id="KZZ97053.1"/>
    </source>
</evidence>
<organism evidence="2 3">
    <name type="scientific">Ascosphaera apis ARSEF 7405</name>
    <dbReference type="NCBI Taxonomy" id="392613"/>
    <lineage>
        <taxon>Eukaryota</taxon>
        <taxon>Fungi</taxon>
        <taxon>Dikarya</taxon>
        <taxon>Ascomycota</taxon>
        <taxon>Pezizomycotina</taxon>
        <taxon>Eurotiomycetes</taxon>
        <taxon>Eurotiomycetidae</taxon>
        <taxon>Onygenales</taxon>
        <taxon>Ascosphaeraceae</taxon>
        <taxon>Ascosphaera</taxon>
    </lineage>
</organism>
<feature type="region of interest" description="Disordered" evidence="1">
    <location>
        <begin position="727"/>
        <end position="1001"/>
    </location>
</feature>
<evidence type="ECO:0000313" key="3">
    <source>
        <dbReference type="Proteomes" id="UP000242877"/>
    </source>
</evidence>
<protein>
    <recommendedName>
        <fullName evidence="4">INO80 chromatin remodeling complex Ies1</fullName>
    </recommendedName>
</protein>
<feature type="region of interest" description="Disordered" evidence="1">
    <location>
        <begin position="437"/>
        <end position="522"/>
    </location>
</feature>
<feature type="compositionally biased region" description="Pro residues" evidence="1">
    <location>
        <begin position="732"/>
        <end position="744"/>
    </location>
</feature>
<evidence type="ECO:0008006" key="4">
    <source>
        <dbReference type="Google" id="ProtNLM"/>
    </source>
</evidence>
<feature type="compositionally biased region" description="Low complexity" evidence="1">
    <location>
        <begin position="25"/>
        <end position="44"/>
    </location>
</feature>
<dbReference type="GO" id="GO:0031011">
    <property type="term" value="C:Ino80 complex"/>
    <property type="evidence" value="ECO:0007669"/>
    <property type="project" value="InterPro"/>
</dbReference>
<sequence length="1001" mass="110329">MDQDESTTIDAGDLSSDDRRAARKSPPLAAARVSPPRRSSLRDLLLNDDEVDSSSTHRAAATDVVDHSDGEGAVAAASTAQKSSTVQPEQRSPRPTLTDKEDLSAPQGDSVANDDDDDESHNLSTSTNIKVVGTSYSGGKMQHLKKEDGLPLWRADIQYDLLNTIFSDESEVFTPLPPLKPSQDAGDADQKPDEQRKQRFVDLYIDAISRSEKTSKTLRHQLMTERTSAINIAMVCLLVNLGRMNTTLCFSPDMKAHLRTYHSIPCLQANVDDYEDHMYKQLQDAPRLKSILKRAADQDPNQIFTLDDLRKFSPPRMSPISLIFLLSQYAPKISKLHFTQPTDFYDLVLRSNLSSHSRARAFLWLMWFYLESDFSEEAALNNPFGPGEIVEQESERLLKIPPLVPLSDEELEKENVDTKDEIAYGESMRQQRKAMLQVEGEAVTRPTARRGGRVAHQEDNYSTGHAGHNAPELHADSHSSNLDTLLNSEVDADQSTNGDIAQLDPGRARTRRGTQAGTNTGNATQLATRIILKSKSHQDFAADPTGRNAVPDASSLLRTPMAEGKLEMRTPATGGSSRRARPMTQHQLALAQSRQQRIDHVLSVKRAEKLREMRELRKEAEVNTSVVMRAKQLLSRLPEDYDTDNDDEMVVNSHTVAVPNVNAAVNQNGISGVKILSQSRKSWGPGALCANPDIEEDYGELAQFYSSVLRKVSRRLNRWDWDAALHTAKNPEPSPKLVPVPEAPLPGTVGDTLPPVVKRGGRRRGVKRAAPTTPLAQSSADGHREKKPRNGARNKATDGTRRRGGRASAAALTKKEDEGENNEQLSALPARLQADTAHADSSDIEMSHISQLDDGDHIDDVLDSEPVQQPEDAPDESVVDDMDTTIGQFEPDQYSRSELEFAGPKPIPKSINRLRPQSHHPYHQHDSGHFGNNEDLDSEASSIAFLENDLPTSDIDGSAADGDEDMSLMERNGAGDDDHIDGGSNDSDGEFADQTLYSDTP</sequence>
<feature type="compositionally biased region" description="Polar residues" evidence="1">
    <location>
        <begin position="78"/>
        <end position="95"/>
    </location>
</feature>